<dbReference type="InterPro" id="IPR000639">
    <property type="entry name" value="Epox_hydrolase-like"/>
</dbReference>
<dbReference type="Pfam" id="PF00561">
    <property type="entry name" value="Abhydrolase_1"/>
    <property type="match status" value="1"/>
</dbReference>
<feature type="chain" id="PRO_5034857248" description="AB hydrolase-1 domain-containing protein" evidence="3">
    <location>
        <begin position="20"/>
        <end position="370"/>
    </location>
</feature>
<reference evidence="5 6" key="1">
    <citation type="submission" date="2019-12" db="EMBL/GenBank/DDBJ databases">
        <authorList>
            <person name="Floudas D."/>
            <person name="Bentzer J."/>
            <person name="Ahren D."/>
            <person name="Johansson T."/>
            <person name="Persson P."/>
            <person name="Tunlid A."/>
        </authorList>
    </citation>
    <scope>NUCLEOTIDE SEQUENCE [LARGE SCALE GENOMIC DNA]</scope>
    <source>
        <strain evidence="5 6">CBS 102.39</strain>
    </source>
</reference>
<evidence type="ECO:0000259" key="4">
    <source>
        <dbReference type="Pfam" id="PF00561"/>
    </source>
</evidence>
<evidence type="ECO:0000313" key="5">
    <source>
        <dbReference type="EMBL" id="KAF4616055.1"/>
    </source>
</evidence>
<dbReference type="AlphaFoldDB" id="A0A8H4QRG3"/>
<evidence type="ECO:0000256" key="2">
    <source>
        <dbReference type="ARBA" id="ARBA00038334"/>
    </source>
</evidence>
<comment type="similarity">
    <text evidence="2">Belongs to the AB hydrolase superfamily. Epoxide hydrolase family.</text>
</comment>
<protein>
    <recommendedName>
        <fullName evidence="4">AB hydrolase-1 domain-containing protein</fullName>
    </recommendedName>
</protein>
<evidence type="ECO:0000256" key="3">
    <source>
        <dbReference type="SAM" id="SignalP"/>
    </source>
</evidence>
<comment type="caution">
    <text evidence="5">The sequence shown here is derived from an EMBL/GenBank/DDBJ whole genome shotgun (WGS) entry which is preliminary data.</text>
</comment>
<dbReference type="SUPFAM" id="SSF53474">
    <property type="entry name" value="alpha/beta-Hydrolases"/>
    <property type="match status" value="1"/>
</dbReference>
<dbReference type="EMBL" id="JAACJL010000032">
    <property type="protein sequence ID" value="KAF4616055.1"/>
    <property type="molecule type" value="Genomic_DNA"/>
</dbReference>
<evidence type="ECO:0000313" key="6">
    <source>
        <dbReference type="Proteomes" id="UP000521872"/>
    </source>
</evidence>
<dbReference type="PANTHER" id="PTHR43329">
    <property type="entry name" value="EPOXIDE HYDROLASE"/>
    <property type="match status" value="1"/>
</dbReference>
<feature type="signal peptide" evidence="3">
    <location>
        <begin position="1"/>
        <end position="19"/>
    </location>
</feature>
<gene>
    <name evidence="5" type="ORF">D9613_011355</name>
</gene>
<dbReference type="GO" id="GO:0016787">
    <property type="term" value="F:hydrolase activity"/>
    <property type="evidence" value="ECO:0007669"/>
    <property type="project" value="UniProtKB-KW"/>
</dbReference>
<keyword evidence="3" id="KW-0732">Signal</keyword>
<feature type="domain" description="AB hydrolase-1" evidence="4">
    <location>
        <begin position="64"/>
        <end position="342"/>
    </location>
</feature>
<dbReference type="InterPro" id="IPR000073">
    <property type="entry name" value="AB_hydrolase_1"/>
</dbReference>
<evidence type="ECO:0000256" key="1">
    <source>
        <dbReference type="ARBA" id="ARBA00022801"/>
    </source>
</evidence>
<keyword evidence="1" id="KW-0378">Hydrolase</keyword>
<dbReference type="InterPro" id="IPR029058">
    <property type="entry name" value="AB_hydrolase_fold"/>
</dbReference>
<dbReference type="Gene3D" id="3.40.50.1820">
    <property type="entry name" value="alpha/beta hydrolase"/>
    <property type="match status" value="1"/>
</dbReference>
<dbReference type="Proteomes" id="UP000521872">
    <property type="component" value="Unassembled WGS sequence"/>
</dbReference>
<sequence>MATLRWSLLLLYTAALAQATTAFHPKDYSKRTATCKASRRGVEKEDIVDIDIKYVNVNSAAPQTLLMVHGWPGLWSTWSKQIQGFERDYHLVVPDLRGFAESSHPGEVQSSGSLPDIVDDLICVLDDANVSSAICIGHDWGSSICYEAARLRPDRIKAVVGAVVPYVPSAGDFLPIKELVPMLPTLTYQLFFDSQPKAAAMELDRDVRRTIRATLRTVASPPPDDFLKDKESFLSAWDGVEEIAPVPFFTPEEEDYFVEQYSLNGFKNTLYFYSDENRRRGWQLANSQGNHTITQPVLAIYPTEDPVANWAHLAKMLGSEQHLPHLTTHVMPGAHWVNLEHPEEFNTAVRKWLDSLPPLPERNDNKHDEL</sequence>
<name>A0A8H4QRG3_9AGAR</name>
<organism evidence="5 6">
    <name type="scientific">Agrocybe pediades</name>
    <dbReference type="NCBI Taxonomy" id="84607"/>
    <lineage>
        <taxon>Eukaryota</taxon>
        <taxon>Fungi</taxon>
        <taxon>Dikarya</taxon>
        <taxon>Basidiomycota</taxon>
        <taxon>Agaricomycotina</taxon>
        <taxon>Agaricomycetes</taxon>
        <taxon>Agaricomycetidae</taxon>
        <taxon>Agaricales</taxon>
        <taxon>Agaricineae</taxon>
        <taxon>Strophariaceae</taxon>
        <taxon>Agrocybe</taxon>
    </lineage>
</organism>
<proteinExistence type="inferred from homology"/>
<accession>A0A8H4QRG3</accession>
<keyword evidence="6" id="KW-1185">Reference proteome</keyword>
<dbReference type="PRINTS" id="PR00412">
    <property type="entry name" value="EPOXHYDRLASE"/>
</dbReference>